<feature type="binding site" evidence="4">
    <location>
        <position position="141"/>
    </location>
    <ligand>
        <name>D-ribulose 5-phosphate</name>
        <dbReference type="ChEBI" id="CHEBI:58121"/>
    </ligand>
</feature>
<dbReference type="PIRSF" id="PIRSF005384">
    <property type="entry name" value="RpiB_LacA_B"/>
    <property type="match status" value="1"/>
</dbReference>
<organism evidence="5">
    <name type="scientific">uncultured Alphaproteobacteria bacterium</name>
    <dbReference type="NCBI Taxonomy" id="91750"/>
    <lineage>
        <taxon>Bacteria</taxon>
        <taxon>Pseudomonadati</taxon>
        <taxon>Pseudomonadota</taxon>
        <taxon>Alphaproteobacteria</taxon>
        <taxon>environmental samples</taxon>
    </lineage>
</organism>
<dbReference type="PANTHER" id="PTHR30345:SF0">
    <property type="entry name" value="DNA DAMAGE-REPAIR_TOLERATION PROTEIN DRT102"/>
    <property type="match status" value="1"/>
</dbReference>
<dbReference type="NCBIfam" id="NF004051">
    <property type="entry name" value="PRK05571.1"/>
    <property type="match status" value="1"/>
</dbReference>
<feature type="active site" description="Proton acceptor" evidence="3">
    <location>
        <position position="74"/>
    </location>
</feature>
<gene>
    <name evidence="5" type="primary">rpiB</name>
    <name evidence="5" type="ORF">KL86APRO_10535</name>
</gene>
<reference evidence="5" key="1">
    <citation type="submission" date="2016-04" db="EMBL/GenBank/DDBJ databases">
        <authorList>
            <person name="Evans L.H."/>
            <person name="Alamgir A."/>
            <person name="Owens N."/>
            <person name="Weber N.D."/>
            <person name="Virtaneva K."/>
            <person name="Barbian K."/>
            <person name="Babar A."/>
            <person name="Rosenke K."/>
        </authorList>
    </citation>
    <scope>NUCLEOTIDE SEQUENCE</scope>
    <source>
        <strain evidence="5">86</strain>
    </source>
</reference>
<dbReference type="NCBIfam" id="TIGR01120">
    <property type="entry name" value="rpiB"/>
    <property type="match status" value="1"/>
</dbReference>
<feature type="binding site" evidence="4">
    <location>
        <begin position="17"/>
        <end position="18"/>
    </location>
    <ligand>
        <name>D-ribulose 5-phosphate</name>
        <dbReference type="ChEBI" id="CHEBI:58121"/>
    </ligand>
</feature>
<feature type="active site" description="Proton donor" evidence="3">
    <location>
        <position position="107"/>
    </location>
</feature>
<dbReference type="GO" id="GO:0005975">
    <property type="term" value="P:carbohydrate metabolic process"/>
    <property type="evidence" value="ECO:0007669"/>
    <property type="project" value="InterPro"/>
</dbReference>
<evidence type="ECO:0000256" key="3">
    <source>
        <dbReference type="PIRSR" id="PIRSR005384-1"/>
    </source>
</evidence>
<dbReference type="SUPFAM" id="SSF89623">
    <property type="entry name" value="Ribose/Galactose isomerase RpiB/AlsB"/>
    <property type="match status" value="1"/>
</dbReference>
<dbReference type="NCBIfam" id="TIGR00689">
    <property type="entry name" value="rpiB_lacA_lacB"/>
    <property type="match status" value="1"/>
</dbReference>
<feature type="binding site" evidence="4">
    <location>
        <position position="145"/>
    </location>
    <ligand>
        <name>D-ribulose 5-phosphate</name>
        <dbReference type="ChEBI" id="CHEBI:58121"/>
    </ligand>
</feature>
<dbReference type="EMBL" id="FLUO01000001">
    <property type="protein sequence ID" value="SBV94636.1"/>
    <property type="molecule type" value="Genomic_DNA"/>
</dbReference>
<dbReference type="GO" id="GO:0004751">
    <property type="term" value="F:ribose-5-phosphate isomerase activity"/>
    <property type="evidence" value="ECO:0007669"/>
    <property type="project" value="UniProtKB-EC"/>
</dbReference>
<dbReference type="EC" id="5.3.1.6" evidence="5"/>
<feature type="binding site" evidence="4">
    <location>
        <position position="118"/>
    </location>
    <ligand>
        <name>D-ribulose 5-phosphate</name>
        <dbReference type="ChEBI" id="CHEBI:58121"/>
    </ligand>
</feature>
<evidence type="ECO:0000256" key="2">
    <source>
        <dbReference type="ARBA" id="ARBA00023235"/>
    </source>
</evidence>
<keyword evidence="2 5" id="KW-0413">Isomerase</keyword>
<dbReference type="Pfam" id="PF02502">
    <property type="entry name" value="LacAB_rpiB"/>
    <property type="match status" value="1"/>
</dbReference>
<protein>
    <submittedName>
        <fullName evidence="5">Ribose-5-phosphate isomerase B</fullName>
        <ecNumber evidence="5">5.3.1.6</ecNumber>
    </submittedName>
</protein>
<feature type="binding site" evidence="4">
    <location>
        <begin position="75"/>
        <end position="79"/>
    </location>
    <ligand>
        <name>D-ribulose 5-phosphate</name>
        <dbReference type="ChEBI" id="CHEBI:58121"/>
    </ligand>
</feature>
<proteinExistence type="inferred from homology"/>
<evidence type="ECO:0000256" key="1">
    <source>
        <dbReference type="ARBA" id="ARBA00008754"/>
    </source>
</evidence>
<dbReference type="Gene3D" id="3.40.1400.10">
    <property type="entry name" value="Sugar-phosphate isomerase, RpiB/LacA/LacB"/>
    <property type="match status" value="1"/>
</dbReference>
<sequence>MGENANTGGTIVAMACDHGGLALKRALKAMLTEAGTEVLDLGVDDETSVDYPDYADALARAIGDRRATVGVLVCGSGIGISIAANRHSHIRAALVHDAYGARMSRQHNDANVIVFGGRTTGDEVAKDCLRIFLATRFEGGRHQRRVDKLGAKA</sequence>
<dbReference type="AlphaFoldDB" id="A0A212J5D9"/>
<dbReference type="InterPro" id="IPR003500">
    <property type="entry name" value="RpiB_LacA_LacB"/>
</dbReference>
<dbReference type="PANTHER" id="PTHR30345">
    <property type="entry name" value="RIBOSE-5-PHOSPHATE ISOMERASE B"/>
    <property type="match status" value="1"/>
</dbReference>
<comment type="similarity">
    <text evidence="1">Belongs to the LacAB/RpiB family.</text>
</comment>
<accession>A0A212J5D9</accession>
<feature type="binding site" evidence="4">
    <location>
        <position position="108"/>
    </location>
    <ligand>
        <name>D-ribulose 5-phosphate</name>
        <dbReference type="ChEBI" id="CHEBI:58121"/>
    </ligand>
</feature>
<name>A0A212J5D9_9PROT</name>
<dbReference type="InterPro" id="IPR036569">
    <property type="entry name" value="RpiB_LacA_LacB_sf"/>
</dbReference>
<evidence type="ECO:0000313" key="5">
    <source>
        <dbReference type="EMBL" id="SBV94636.1"/>
    </source>
</evidence>
<evidence type="ECO:0000256" key="4">
    <source>
        <dbReference type="PIRSR" id="PIRSR005384-2"/>
    </source>
</evidence>
<dbReference type="InterPro" id="IPR004785">
    <property type="entry name" value="RpiB"/>
</dbReference>